<evidence type="ECO:0000313" key="3">
    <source>
        <dbReference type="EMBL" id="CAD2089884.1"/>
    </source>
</evidence>
<evidence type="ECO:0000256" key="1">
    <source>
        <dbReference type="SAM" id="Phobius"/>
    </source>
</evidence>
<keyword evidence="1" id="KW-0812">Transmembrane</keyword>
<keyword evidence="1" id="KW-0472">Membrane</keyword>
<sequence length="177" mass="19476">MGANVLVPSLLVCFFFIFLLINNNVLALSNLDRNHTNGEKIYSINSENNQFSYVKTDRKQLKTSKLIVAVDQIKSLSESTNIISAVKSSLAKNPTLSIIILLILSVVIGFITHKAALNILKKKIFCDTPSNDDIADAIKDNIINESIESAASGTKKNKINLAKENKTNELNEANKVE</sequence>
<feature type="signal peptide" evidence="2">
    <location>
        <begin position="1"/>
        <end position="27"/>
    </location>
</feature>
<evidence type="ECO:0008006" key="5">
    <source>
        <dbReference type="Google" id="ProtNLM"/>
    </source>
</evidence>
<reference evidence="3 4" key="1">
    <citation type="submission" date="2020-08" db="EMBL/GenBank/DDBJ databases">
        <authorList>
            <person name="Ramaprasad A."/>
        </authorList>
    </citation>
    <scope>NUCLEOTIDE SEQUENCE [LARGE SCALE GENOMIC DNA]</scope>
</reference>
<accession>A0A6V7S3J1</accession>
<protein>
    <recommendedName>
        <fullName evidence="5">Gametocyte-specific protein</fullName>
    </recommendedName>
</protein>
<evidence type="ECO:0000256" key="2">
    <source>
        <dbReference type="SAM" id="SignalP"/>
    </source>
</evidence>
<feature type="chain" id="PRO_5028079625" description="Gametocyte-specific protein" evidence="2">
    <location>
        <begin position="28"/>
        <end position="177"/>
    </location>
</feature>
<evidence type="ECO:0000313" key="4">
    <source>
        <dbReference type="Proteomes" id="UP000515550"/>
    </source>
</evidence>
<keyword evidence="1" id="KW-1133">Transmembrane helix</keyword>
<name>A0A6V7S3J1_PLAVN</name>
<organism evidence="3 4">
    <name type="scientific">Plasmodium vinckei brucechwatti</name>
    <dbReference type="NCBI Taxonomy" id="119398"/>
    <lineage>
        <taxon>Eukaryota</taxon>
        <taxon>Sar</taxon>
        <taxon>Alveolata</taxon>
        <taxon>Apicomplexa</taxon>
        <taxon>Aconoidasida</taxon>
        <taxon>Haemosporida</taxon>
        <taxon>Plasmodiidae</taxon>
        <taxon>Plasmodium</taxon>
        <taxon>Plasmodium (Vinckeia)</taxon>
    </lineage>
</organism>
<proteinExistence type="predicted"/>
<feature type="transmembrane region" description="Helical" evidence="1">
    <location>
        <begin position="95"/>
        <end position="113"/>
    </location>
</feature>
<dbReference type="AlphaFoldDB" id="A0A6V7S3J1"/>
<keyword evidence="2" id="KW-0732">Signal</keyword>
<dbReference type="Proteomes" id="UP000515550">
    <property type="component" value="Chromosome PVBDA_08"/>
</dbReference>
<dbReference type="VEuPathDB" id="PlasmoDB:PVBDA_0800630"/>
<dbReference type="EMBL" id="LR865386">
    <property type="protein sequence ID" value="CAD2089884.1"/>
    <property type="molecule type" value="Genomic_DNA"/>
</dbReference>
<gene>
    <name evidence="3" type="ORF">PVBDA_0800630</name>
</gene>